<keyword evidence="11" id="KW-1185">Reference proteome</keyword>
<dbReference type="HAMAP" id="MF_01895">
    <property type="entry name" value="RNase_R"/>
    <property type="match status" value="1"/>
</dbReference>
<evidence type="ECO:0000256" key="2">
    <source>
        <dbReference type="ARBA" id="ARBA00022490"/>
    </source>
</evidence>
<dbReference type="RefSeq" id="WP_194212727.1">
    <property type="nucleotide sequence ID" value="NZ_CP061205.1"/>
</dbReference>
<dbReference type="PANTHER" id="PTHR23355">
    <property type="entry name" value="RIBONUCLEASE"/>
    <property type="match status" value="1"/>
</dbReference>
<dbReference type="GO" id="GO:0008859">
    <property type="term" value="F:exoribonuclease II activity"/>
    <property type="evidence" value="ECO:0007669"/>
    <property type="project" value="UniProtKB-EC"/>
</dbReference>
<evidence type="ECO:0000256" key="7">
    <source>
        <dbReference type="HAMAP-Rule" id="MF_01895"/>
    </source>
</evidence>
<comment type="caution">
    <text evidence="10">The sequence shown here is derived from an EMBL/GenBank/DDBJ whole genome shotgun (WGS) entry which is preliminary data.</text>
</comment>
<organism evidence="10 11">
    <name type="scientific">Kordiimonas pumila</name>
    <dbReference type="NCBI Taxonomy" id="2161677"/>
    <lineage>
        <taxon>Bacteria</taxon>
        <taxon>Pseudomonadati</taxon>
        <taxon>Pseudomonadota</taxon>
        <taxon>Alphaproteobacteria</taxon>
        <taxon>Kordiimonadales</taxon>
        <taxon>Kordiimonadaceae</taxon>
        <taxon>Kordiimonas</taxon>
    </lineage>
</organism>
<dbReference type="InterPro" id="IPR001900">
    <property type="entry name" value="RNase_II/R"/>
</dbReference>
<keyword evidence="5 7" id="KW-0269">Exonuclease</keyword>
<dbReference type="InterPro" id="IPR011805">
    <property type="entry name" value="RNase_R"/>
</dbReference>
<keyword evidence="3 7" id="KW-0540">Nuclease</keyword>
<dbReference type="InterPro" id="IPR003029">
    <property type="entry name" value="S1_domain"/>
</dbReference>
<keyword evidence="2 7" id="KW-0963">Cytoplasm</keyword>
<dbReference type="InterPro" id="IPR040476">
    <property type="entry name" value="CSD2"/>
</dbReference>
<evidence type="ECO:0000256" key="3">
    <source>
        <dbReference type="ARBA" id="ARBA00022722"/>
    </source>
</evidence>
<comment type="similarity">
    <text evidence="7">Belongs to the RNR ribonuclease family. RNase R subfamily.</text>
</comment>
<accession>A0ABV7D0P3</accession>
<reference evidence="11" key="1">
    <citation type="journal article" date="2019" name="Int. J. Syst. Evol. Microbiol.">
        <title>The Global Catalogue of Microorganisms (GCM) 10K type strain sequencing project: providing services to taxonomists for standard genome sequencing and annotation.</title>
        <authorList>
            <consortium name="The Broad Institute Genomics Platform"/>
            <consortium name="The Broad Institute Genome Sequencing Center for Infectious Disease"/>
            <person name="Wu L."/>
            <person name="Ma J."/>
        </authorList>
    </citation>
    <scope>NUCLEOTIDE SEQUENCE [LARGE SCALE GENOMIC DNA]</scope>
    <source>
        <strain evidence="11">KCTC 62164</strain>
    </source>
</reference>
<evidence type="ECO:0000256" key="4">
    <source>
        <dbReference type="ARBA" id="ARBA00022801"/>
    </source>
</evidence>
<dbReference type="EMBL" id="JBHRSL010000002">
    <property type="protein sequence ID" value="MFC3050731.1"/>
    <property type="molecule type" value="Genomic_DNA"/>
</dbReference>
<dbReference type="Proteomes" id="UP001595444">
    <property type="component" value="Unassembled WGS sequence"/>
</dbReference>
<dbReference type="InterPro" id="IPR004476">
    <property type="entry name" value="RNase_II/RNase_R"/>
</dbReference>
<dbReference type="PROSITE" id="PS50126">
    <property type="entry name" value="S1"/>
    <property type="match status" value="1"/>
</dbReference>
<dbReference type="NCBIfam" id="TIGR02063">
    <property type="entry name" value="RNase_R"/>
    <property type="match status" value="1"/>
</dbReference>
<evidence type="ECO:0000259" key="9">
    <source>
        <dbReference type="PROSITE" id="PS50126"/>
    </source>
</evidence>
<dbReference type="SUPFAM" id="SSF50249">
    <property type="entry name" value="Nucleic acid-binding proteins"/>
    <property type="match status" value="2"/>
</dbReference>
<evidence type="ECO:0000313" key="10">
    <source>
        <dbReference type="EMBL" id="MFC3050731.1"/>
    </source>
</evidence>
<evidence type="ECO:0000256" key="1">
    <source>
        <dbReference type="ARBA" id="ARBA00001849"/>
    </source>
</evidence>
<dbReference type="InterPro" id="IPR050180">
    <property type="entry name" value="RNR_Ribonuclease"/>
</dbReference>
<dbReference type="NCBIfam" id="TIGR00358">
    <property type="entry name" value="3_prime_RNase"/>
    <property type="match status" value="1"/>
</dbReference>
<evidence type="ECO:0000313" key="11">
    <source>
        <dbReference type="Proteomes" id="UP001595444"/>
    </source>
</evidence>
<name>A0ABV7D0P3_9PROT</name>
<feature type="domain" description="S1 motif" evidence="9">
    <location>
        <begin position="639"/>
        <end position="720"/>
    </location>
</feature>
<dbReference type="Pfam" id="PF00575">
    <property type="entry name" value="S1"/>
    <property type="match status" value="1"/>
</dbReference>
<keyword evidence="4 7" id="KW-0378">Hydrolase</keyword>
<dbReference type="SMART" id="SM00955">
    <property type="entry name" value="RNB"/>
    <property type="match status" value="1"/>
</dbReference>
<evidence type="ECO:0000256" key="5">
    <source>
        <dbReference type="ARBA" id="ARBA00022839"/>
    </source>
</evidence>
<feature type="compositionally biased region" description="Basic residues" evidence="8">
    <location>
        <begin position="737"/>
        <end position="748"/>
    </location>
</feature>
<feature type="region of interest" description="Disordered" evidence="8">
    <location>
        <begin position="722"/>
        <end position="748"/>
    </location>
</feature>
<dbReference type="Pfam" id="PF17876">
    <property type="entry name" value="CSD2"/>
    <property type="match status" value="1"/>
</dbReference>
<comment type="subcellular location">
    <subcellularLocation>
        <location evidence="7">Cytoplasm</location>
    </subcellularLocation>
</comment>
<protein>
    <recommendedName>
        <fullName evidence="7">Ribonuclease R</fullName>
        <shortName evidence="7">RNase R</shortName>
        <ecNumber evidence="7">3.1.13.1</ecNumber>
    </recommendedName>
</protein>
<sequence>MAPKDRVGQFPDKEQLLDFIKNFKGKITKRDISRAFGIKGPDKVLLKKMLRELTEEGFIAKDNSRRTLRPADRLPSVQIVEYAGTDKNGDALVRPVDWVADSPPPTIYISDKKRHKGPALGKGDRALARLIPIKDHPPLYRAEIIRMLRAAPTSIMGVFHGTAEGGRIVSTDKKKSDEFWVDRDDVNGAKEGELVTAEFVNSSKRRMGPRRARVKECLGDVSAAKSISLIAIHTHDIPYIFPEHVLRAAERAKPVDLGKRTDLRDIALITIDPADARDHDDAIWAEKDPDPKNKDGWHAIVAIADVAHYVQPGSPLDKEALKRGNSCYFPDRVVPMLPEALSADLCSLKPNEERACMALHMWFDKNGTKLRHQFVRGLMKSHANINYEQAQRALDGDIDETTAPLLDDVLKPLYGAYKALTEARNKREPLELDLPERKIELSDEGFVKGIVVRERLDTHKLVEEFMISANVCAAEELEKHRVTAMYRVHEEPSMEKLDSLRDFLRTLDLSLSKGTVMRPSLFNGILGRVKDGPHEHMVNEVVLRSQTQAYYSPDNMGHFGLALARYAHFTSPIRRYSDLLVHRGLIRALNLGDDGLTDSEMNDMADIGEQISGTERRAMTAERDSTDRYMASYLADHVGSQFIGRISGVTRFGLFVSLEPSGGDGLIPISQIGNDYYVLDAEHHRLVGERYGQEFRLGDKIDVCLTEANRFTGGLKLDLVTEGGLKTGPKNSQERLKQKKRRHSRKRT</sequence>
<dbReference type="EC" id="3.1.13.1" evidence="7"/>
<evidence type="ECO:0000256" key="6">
    <source>
        <dbReference type="ARBA" id="ARBA00022884"/>
    </source>
</evidence>
<comment type="function">
    <text evidence="7">3'-5' exoribonuclease that releases 5'-nucleoside monophosphates and is involved in maturation of structured RNAs.</text>
</comment>
<dbReference type="InterPro" id="IPR022966">
    <property type="entry name" value="RNase_II/R_CS"/>
</dbReference>
<dbReference type="PROSITE" id="PS01175">
    <property type="entry name" value="RIBONUCLEASE_II"/>
    <property type="match status" value="1"/>
</dbReference>
<comment type="catalytic activity">
    <reaction evidence="1 7">
        <text>Exonucleolytic cleavage in the 3'- to 5'-direction to yield nucleoside 5'-phosphates.</text>
        <dbReference type="EC" id="3.1.13.1"/>
    </reaction>
</comment>
<proteinExistence type="inferred from homology"/>
<dbReference type="InterPro" id="IPR012340">
    <property type="entry name" value="NA-bd_OB-fold"/>
</dbReference>
<dbReference type="Pfam" id="PF00773">
    <property type="entry name" value="RNB"/>
    <property type="match status" value="1"/>
</dbReference>
<dbReference type="CDD" id="cd04471">
    <property type="entry name" value="S1_RNase_R"/>
    <property type="match status" value="1"/>
</dbReference>
<evidence type="ECO:0000256" key="8">
    <source>
        <dbReference type="SAM" id="MobiDB-lite"/>
    </source>
</evidence>
<gene>
    <name evidence="7 10" type="primary">rnr</name>
    <name evidence="10" type="ORF">ACFOKA_02320</name>
</gene>
<dbReference type="PANTHER" id="PTHR23355:SF9">
    <property type="entry name" value="DIS3-LIKE EXONUCLEASE 2"/>
    <property type="match status" value="1"/>
</dbReference>
<dbReference type="Gene3D" id="2.40.50.140">
    <property type="entry name" value="Nucleic acid-binding proteins"/>
    <property type="match status" value="1"/>
</dbReference>
<keyword evidence="6 7" id="KW-0694">RNA-binding</keyword>
<dbReference type="SMART" id="SM00316">
    <property type="entry name" value="S1"/>
    <property type="match status" value="1"/>
</dbReference>